<dbReference type="InterPro" id="IPR014340">
    <property type="entry name" value="LptA"/>
</dbReference>
<dbReference type="GO" id="GO:0043165">
    <property type="term" value="P:Gram-negative-bacterium-type cell outer membrane assembly"/>
    <property type="evidence" value="ECO:0007669"/>
    <property type="project" value="UniProtKB-UniRule"/>
</dbReference>
<keyword evidence="7" id="KW-1185">Reference proteome</keyword>
<dbReference type="Pfam" id="PF03968">
    <property type="entry name" value="LptD_N"/>
    <property type="match status" value="1"/>
</dbReference>
<comment type="subcellular location">
    <subcellularLocation>
        <location evidence="4">Periplasm</location>
    </subcellularLocation>
</comment>
<dbReference type="GO" id="GO:0017089">
    <property type="term" value="F:glycolipid transfer activity"/>
    <property type="evidence" value="ECO:0007669"/>
    <property type="project" value="TreeGrafter"/>
</dbReference>
<dbReference type="Gene3D" id="2.60.450.10">
    <property type="entry name" value="Lipopolysaccharide (LPS) transport protein A like domain"/>
    <property type="match status" value="1"/>
</dbReference>
<dbReference type="GO" id="GO:0009279">
    <property type="term" value="C:cell outer membrane"/>
    <property type="evidence" value="ECO:0007669"/>
    <property type="project" value="TreeGrafter"/>
</dbReference>
<proteinExistence type="inferred from homology"/>
<dbReference type="STRING" id="90241.B0682_03925"/>
<dbReference type="AlphaFoldDB" id="A0A1T0CIQ3"/>
<dbReference type="GO" id="GO:0001530">
    <property type="term" value="F:lipopolysaccharide binding"/>
    <property type="evidence" value="ECO:0007669"/>
    <property type="project" value="InterPro"/>
</dbReference>
<evidence type="ECO:0000313" key="6">
    <source>
        <dbReference type="EMBL" id="OOS22021.1"/>
    </source>
</evidence>
<comment type="caution">
    <text evidence="6">The sequence shown here is derived from an EMBL/GenBank/DDBJ whole genome shotgun (WGS) entry which is preliminary data.</text>
</comment>
<protein>
    <recommendedName>
        <fullName evidence="4">Lipopolysaccharide export system protein LptA</fullName>
    </recommendedName>
</protein>
<dbReference type="RefSeq" id="WP_240494868.1">
    <property type="nucleotide sequence ID" value="NZ_CP147511.1"/>
</dbReference>
<name>A0A1T0CIQ3_9GAMM</name>
<sequence length="162" mass="17080">MAVLSSISISAMALPSDANQPIRLLADKATYKQSTGVTSYSGNVIITQGTFKMTADNITVHLSQNRSIDSAVATGRPATMEQVVTKDKGLAKGQAHKIDYNTVTGIVTLTGDAKLNQNGASFSGNQIRYSLKAGDVEATAGGGHRVELVFPPNEATNRQSIR</sequence>
<dbReference type="PANTHER" id="PTHR36504">
    <property type="entry name" value="LIPOPOLYSACCHARIDE EXPORT SYSTEM PROTEIN LPTA"/>
    <property type="match status" value="1"/>
</dbReference>
<dbReference type="InterPro" id="IPR005653">
    <property type="entry name" value="OstA-like_N"/>
</dbReference>
<dbReference type="InterPro" id="IPR052037">
    <property type="entry name" value="LPS_export_LptA"/>
</dbReference>
<accession>A0A1T0CIQ3</accession>
<keyword evidence="2" id="KW-0732">Signal</keyword>
<gene>
    <name evidence="4" type="primary">lptA</name>
    <name evidence="6" type="ORF">B0682_03925</name>
</gene>
<keyword evidence="3 4" id="KW-0574">Periplasm</keyword>
<reference evidence="6 7" key="1">
    <citation type="submission" date="2017-02" db="EMBL/GenBank/DDBJ databases">
        <title>Draft genome sequence of Moraxella lincolnii CCUG 9405T type strain.</title>
        <authorList>
            <person name="Salva-Serra F."/>
            <person name="Engstrom-Jakobsson H."/>
            <person name="Thorell K."/>
            <person name="Jaen-Luchoro D."/>
            <person name="Gonzales-Siles L."/>
            <person name="Karlsson R."/>
            <person name="Yazdan S."/>
            <person name="Boulund F."/>
            <person name="Johnning A."/>
            <person name="Engstrand L."/>
            <person name="Kristiansson E."/>
            <person name="Moore E."/>
        </authorList>
    </citation>
    <scope>NUCLEOTIDE SEQUENCE [LARGE SCALE GENOMIC DNA]</scope>
    <source>
        <strain evidence="6 7">CCUG 9405</strain>
    </source>
</reference>
<dbReference type="NCBIfam" id="TIGR03002">
    <property type="entry name" value="outer_YhbN_LptA"/>
    <property type="match status" value="1"/>
</dbReference>
<evidence type="ECO:0000313" key="7">
    <source>
        <dbReference type="Proteomes" id="UP000191094"/>
    </source>
</evidence>
<evidence type="ECO:0000256" key="3">
    <source>
        <dbReference type="ARBA" id="ARBA00022764"/>
    </source>
</evidence>
<dbReference type="GO" id="GO:0030288">
    <property type="term" value="C:outer membrane-bounded periplasmic space"/>
    <property type="evidence" value="ECO:0007669"/>
    <property type="project" value="TreeGrafter"/>
</dbReference>
<dbReference type="PANTHER" id="PTHR36504:SF1">
    <property type="entry name" value="LIPOPOLYSACCHARIDE EXPORT SYSTEM PROTEIN LPTA"/>
    <property type="match status" value="1"/>
</dbReference>
<feature type="domain" description="Organic solvent tolerance-like N-terminal" evidence="5">
    <location>
        <begin position="26"/>
        <end position="134"/>
    </location>
</feature>
<comment type="subunit">
    <text evidence="4">Component of the lipopolysaccharide transport and assembly complex.</text>
</comment>
<evidence type="ECO:0000259" key="5">
    <source>
        <dbReference type="Pfam" id="PF03968"/>
    </source>
</evidence>
<evidence type="ECO:0000256" key="1">
    <source>
        <dbReference type="ARBA" id="ARBA00022448"/>
    </source>
</evidence>
<comment type="similarity">
    <text evidence="4">Belongs to the LptA family.</text>
</comment>
<comment type="function">
    <text evidence="4">Involved in the assembly of lipopolysaccharide (LPS). Required for the translocation of LPS from the inner membrane to the outer membrane. May form a bridge between the inner membrane and the outer membrane, via interactions with LptC and LptD, thereby facilitating LPS transfer across the periplasm.</text>
</comment>
<dbReference type="Proteomes" id="UP000191094">
    <property type="component" value="Unassembled WGS sequence"/>
</dbReference>
<dbReference type="GO" id="GO:0015920">
    <property type="term" value="P:lipopolysaccharide transport"/>
    <property type="evidence" value="ECO:0007669"/>
    <property type="project" value="UniProtKB-UniRule"/>
</dbReference>
<evidence type="ECO:0000256" key="4">
    <source>
        <dbReference type="HAMAP-Rule" id="MF_01914"/>
    </source>
</evidence>
<dbReference type="HAMAP" id="MF_01914">
    <property type="entry name" value="LPS_assembly_LptA"/>
    <property type="match status" value="1"/>
</dbReference>
<organism evidence="6 7">
    <name type="scientific">Lwoffella lincolnii</name>
    <dbReference type="NCBI Taxonomy" id="90241"/>
    <lineage>
        <taxon>Bacteria</taxon>
        <taxon>Pseudomonadati</taxon>
        <taxon>Pseudomonadota</taxon>
        <taxon>Gammaproteobacteria</taxon>
        <taxon>Moraxellales</taxon>
        <taxon>Moraxellaceae</taxon>
        <taxon>Lwoffella</taxon>
    </lineage>
</organism>
<keyword evidence="1 4" id="KW-0813">Transport</keyword>
<dbReference type="EMBL" id="MUYT01000004">
    <property type="protein sequence ID" value="OOS22021.1"/>
    <property type="molecule type" value="Genomic_DNA"/>
</dbReference>
<evidence type="ECO:0000256" key="2">
    <source>
        <dbReference type="ARBA" id="ARBA00022729"/>
    </source>
</evidence>